<accession>A0A0E9TRA5</accession>
<reference evidence="1" key="2">
    <citation type="journal article" date="2015" name="Fish Shellfish Immunol.">
        <title>Early steps in the European eel (Anguilla anguilla)-Vibrio vulnificus interaction in the gills: Role of the RtxA13 toxin.</title>
        <authorList>
            <person name="Callol A."/>
            <person name="Pajuelo D."/>
            <person name="Ebbesson L."/>
            <person name="Teles M."/>
            <person name="MacKenzie S."/>
            <person name="Amaro C."/>
        </authorList>
    </citation>
    <scope>NUCLEOTIDE SEQUENCE</scope>
</reference>
<dbReference type="EMBL" id="GBXM01052466">
    <property type="protein sequence ID" value="JAH56111.1"/>
    <property type="molecule type" value="Transcribed_RNA"/>
</dbReference>
<proteinExistence type="predicted"/>
<evidence type="ECO:0000313" key="1">
    <source>
        <dbReference type="EMBL" id="JAH56111.1"/>
    </source>
</evidence>
<sequence>MCLGVLASFEEVFQ</sequence>
<name>A0A0E9TRA5_ANGAN</name>
<reference evidence="1" key="1">
    <citation type="submission" date="2014-11" db="EMBL/GenBank/DDBJ databases">
        <authorList>
            <person name="Amaro Gonzalez C."/>
        </authorList>
    </citation>
    <scope>NUCLEOTIDE SEQUENCE</scope>
</reference>
<organism evidence="1">
    <name type="scientific">Anguilla anguilla</name>
    <name type="common">European freshwater eel</name>
    <name type="synonym">Muraena anguilla</name>
    <dbReference type="NCBI Taxonomy" id="7936"/>
    <lineage>
        <taxon>Eukaryota</taxon>
        <taxon>Metazoa</taxon>
        <taxon>Chordata</taxon>
        <taxon>Craniata</taxon>
        <taxon>Vertebrata</taxon>
        <taxon>Euteleostomi</taxon>
        <taxon>Actinopterygii</taxon>
        <taxon>Neopterygii</taxon>
        <taxon>Teleostei</taxon>
        <taxon>Anguilliformes</taxon>
        <taxon>Anguillidae</taxon>
        <taxon>Anguilla</taxon>
    </lineage>
</organism>
<protein>
    <submittedName>
        <fullName evidence="1">Uncharacterized protein</fullName>
    </submittedName>
</protein>